<dbReference type="GO" id="GO:0006457">
    <property type="term" value="P:protein folding"/>
    <property type="evidence" value="ECO:0007669"/>
    <property type="project" value="InterPro"/>
</dbReference>
<dbReference type="GO" id="GO:0003755">
    <property type="term" value="F:peptidyl-prolyl cis-trans isomerase activity"/>
    <property type="evidence" value="ECO:0007669"/>
    <property type="project" value="UniProtKB-KW"/>
</dbReference>
<comment type="caution">
    <text evidence="7">The sequence shown here is derived from an EMBL/GenBank/DDBJ whole genome shotgun (WGS) entry which is preliminary data.</text>
</comment>
<dbReference type="InterPro" id="IPR002130">
    <property type="entry name" value="Cyclophilin-type_PPIase_dom"/>
</dbReference>
<evidence type="ECO:0000256" key="1">
    <source>
        <dbReference type="ARBA" id="ARBA00000971"/>
    </source>
</evidence>
<evidence type="ECO:0000256" key="3">
    <source>
        <dbReference type="ARBA" id="ARBA00023110"/>
    </source>
</evidence>
<feature type="compositionally biased region" description="Basic and acidic residues" evidence="5">
    <location>
        <begin position="229"/>
        <end position="240"/>
    </location>
</feature>
<dbReference type="PROSITE" id="PS50072">
    <property type="entry name" value="CSA_PPIASE_2"/>
    <property type="match status" value="1"/>
</dbReference>
<dbReference type="AlphaFoldDB" id="W7T7K5"/>
<dbReference type="Gene3D" id="2.40.100.10">
    <property type="entry name" value="Cyclophilin-like"/>
    <property type="match status" value="1"/>
</dbReference>
<dbReference type="SUPFAM" id="SSF50891">
    <property type="entry name" value="Cyclophilin-like"/>
    <property type="match status" value="1"/>
</dbReference>
<dbReference type="OrthoDB" id="193499at2759"/>
<evidence type="ECO:0000259" key="6">
    <source>
        <dbReference type="PROSITE" id="PS50072"/>
    </source>
</evidence>
<sequence>MSSFRNDKKSLPAILGDTYVYFDLSVGGVPEGRLVFLLYNHVTPQTCENFRALCTGEKGLSKFSRKKLHYKGSVFHRIIPGFMAQGGDYTAGNGTGGESVYGPTFPDENFRVEHGRAGLLSMANAGPDTNGSQFFLTFRRTPHLDGKHVVFGEVHREILPGQRAGHGPSPDLKFKILKRLERVETTGADLPVLTERVVVTGCGEWERGGGMEGEEEGEGKKRKKRKREHVSDAEDGRKEASEEEEARRKRRKQDERKWKKKEKRREEERVEGAEKSKREKKERKARGKEGKRESRKEKKRRKEAREREE</sequence>
<feature type="compositionally biased region" description="Basic and acidic residues" evidence="5">
    <location>
        <begin position="287"/>
        <end position="296"/>
    </location>
</feature>
<dbReference type="EC" id="5.2.1.8" evidence="2"/>
<keyword evidence="8" id="KW-1185">Reference proteome</keyword>
<accession>W7T7K5</accession>
<gene>
    <name evidence="7" type="ORF">Naga_101053g2</name>
</gene>
<dbReference type="Proteomes" id="UP000019335">
    <property type="component" value="Chromosome 19"/>
</dbReference>
<feature type="compositionally biased region" description="Basic and acidic residues" evidence="5">
    <location>
        <begin position="264"/>
        <end position="279"/>
    </location>
</feature>
<dbReference type="PANTHER" id="PTHR11071:SF561">
    <property type="entry name" value="PEPTIDYL-PROLYL CIS-TRANS ISOMERASE D-RELATED"/>
    <property type="match status" value="1"/>
</dbReference>
<dbReference type="Pfam" id="PF00160">
    <property type="entry name" value="Pro_isomerase"/>
    <property type="match status" value="1"/>
</dbReference>
<evidence type="ECO:0000256" key="4">
    <source>
        <dbReference type="ARBA" id="ARBA00023235"/>
    </source>
</evidence>
<dbReference type="GO" id="GO:0016018">
    <property type="term" value="F:cyclosporin A binding"/>
    <property type="evidence" value="ECO:0007669"/>
    <property type="project" value="TreeGrafter"/>
</dbReference>
<feature type="domain" description="PPIase cyclophilin-type" evidence="6">
    <location>
        <begin position="21"/>
        <end position="204"/>
    </location>
</feature>
<dbReference type="PANTHER" id="PTHR11071">
    <property type="entry name" value="PEPTIDYL-PROLYL CIS-TRANS ISOMERASE"/>
    <property type="match status" value="1"/>
</dbReference>
<dbReference type="FunFam" id="2.40.100.10:FF:000025">
    <property type="entry name" value="Peptidyl-prolyl cis-trans isomerase CYP19-2"/>
    <property type="match status" value="1"/>
</dbReference>
<feature type="region of interest" description="Disordered" evidence="5">
    <location>
        <begin position="204"/>
        <end position="309"/>
    </location>
</feature>
<keyword evidence="4 7" id="KW-0413">Isomerase</keyword>
<organism evidence="7 8">
    <name type="scientific">Nannochloropsis gaditana</name>
    <dbReference type="NCBI Taxonomy" id="72520"/>
    <lineage>
        <taxon>Eukaryota</taxon>
        <taxon>Sar</taxon>
        <taxon>Stramenopiles</taxon>
        <taxon>Ochrophyta</taxon>
        <taxon>Eustigmatophyceae</taxon>
        <taxon>Eustigmatales</taxon>
        <taxon>Monodopsidaceae</taxon>
        <taxon>Nannochloropsis</taxon>
    </lineage>
</organism>
<comment type="catalytic activity">
    <reaction evidence="1">
        <text>[protein]-peptidylproline (omega=180) = [protein]-peptidylproline (omega=0)</text>
        <dbReference type="Rhea" id="RHEA:16237"/>
        <dbReference type="Rhea" id="RHEA-COMP:10747"/>
        <dbReference type="Rhea" id="RHEA-COMP:10748"/>
        <dbReference type="ChEBI" id="CHEBI:83833"/>
        <dbReference type="ChEBI" id="CHEBI:83834"/>
        <dbReference type="EC" id="5.2.1.8"/>
    </reaction>
</comment>
<evidence type="ECO:0000313" key="7">
    <source>
        <dbReference type="EMBL" id="EWM22980.1"/>
    </source>
</evidence>
<dbReference type="GO" id="GO:0005737">
    <property type="term" value="C:cytoplasm"/>
    <property type="evidence" value="ECO:0007669"/>
    <property type="project" value="TreeGrafter"/>
</dbReference>
<reference evidence="7 8" key="1">
    <citation type="journal article" date="2014" name="Mol. Plant">
        <title>Chromosome Scale Genome Assembly and Transcriptome Profiling of Nannochloropsis gaditana in Nitrogen Depletion.</title>
        <authorList>
            <person name="Corteggiani Carpinelli E."/>
            <person name="Telatin A."/>
            <person name="Vitulo N."/>
            <person name="Forcato C."/>
            <person name="D'Angelo M."/>
            <person name="Schiavon R."/>
            <person name="Vezzi A."/>
            <person name="Giacometti G.M."/>
            <person name="Morosinotto T."/>
            <person name="Valle G."/>
        </authorList>
    </citation>
    <scope>NUCLEOTIDE SEQUENCE [LARGE SCALE GENOMIC DNA]</scope>
    <source>
        <strain evidence="7 8">B-31</strain>
    </source>
</reference>
<dbReference type="InterPro" id="IPR020892">
    <property type="entry name" value="Cyclophilin-type_PPIase_CS"/>
</dbReference>
<keyword evidence="3" id="KW-0697">Rotamase</keyword>
<dbReference type="InterPro" id="IPR029000">
    <property type="entry name" value="Cyclophilin-like_dom_sf"/>
</dbReference>
<protein>
    <recommendedName>
        <fullName evidence="2">peptidylprolyl isomerase</fullName>
        <ecNumber evidence="2">5.2.1.8</ecNumber>
    </recommendedName>
</protein>
<dbReference type="PRINTS" id="PR00153">
    <property type="entry name" value="CSAPPISMRASE"/>
</dbReference>
<evidence type="ECO:0000256" key="5">
    <source>
        <dbReference type="SAM" id="MobiDB-lite"/>
    </source>
</evidence>
<evidence type="ECO:0000313" key="8">
    <source>
        <dbReference type="Proteomes" id="UP000019335"/>
    </source>
</evidence>
<evidence type="ECO:0000256" key="2">
    <source>
        <dbReference type="ARBA" id="ARBA00013194"/>
    </source>
</evidence>
<dbReference type="EMBL" id="AZIL01001957">
    <property type="protein sequence ID" value="EWM22980.1"/>
    <property type="molecule type" value="Genomic_DNA"/>
</dbReference>
<proteinExistence type="predicted"/>
<name>W7T7K5_9STRA</name>
<dbReference type="PROSITE" id="PS00170">
    <property type="entry name" value="CSA_PPIASE_1"/>
    <property type="match status" value="1"/>
</dbReference>